<dbReference type="EMBL" id="CM000608">
    <property type="protein sequence ID" value="EEC49749.1"/>
    <property type="molecule type" value="Genomic_DNA"/>
</dbReference>
<evidence type="ECO:0000256" key="1">
    <source>
        <dbReference type="ARBA" id="ARBA00004141"/>
    </source>
</evidence>
<dbReference type="InterPro" id="IPR001905">
    <property type="entry name" value="Ammonium_transpt"/>
</dbReference>
<feature type="transmembrane region" description="Helical" evidence="8">
    <location>
        <begin position="339"/>
        <end position="360"/>
    </location>
</feature>
<dbReference type="Gene3D" id="1.10.3430.10">
    <property type="entry name" value="Ammonium transporter AmtB like domains"/>
    <property type="match status" value="1"/>
</dbReference>
<dbReference type="SUPFAM" id="SSF111352">
    <property type="entry name" value="Ammonium transporter"/>
    <property type="match status" value="1"/>
</dbReference>
<feature type="transmembrane region" description="Helical" evidence="8">
    <location>
        <begin position="310"/>
        <end position="327"/>
    </location>
</feature>
<dbReference type="HOGENOM" id="CLU_000445_33_1_1"/>
<dbReference type="NCBIfam" id="TIGR00836">
    <property type="entry name" value="amt"/>
    <property type="match status" value="1"/>
</dbReference>
<feature type="transmembrane region" description="Helical" evidence="8">
    <location>
        <begin position="98"/>
        <end position="117"/>
    </location>
</feature>
<keyword evidence="4 8" id="KW-0812">Transmembrane</keyword>
<evidence type="ECO:0000256" key="4">
    <source>
        <dbReference type="ARBA" id="ARBA00022692"/>
    </source>
</evidence>
<feature type="transmembrane region" description="Helical" evidence="8">
    <location>
        <begin position="15"/>
        <end position="39"/>
    </location>
</feature>
<evidence type="ECO:0000256" key="8">
    <source>
        <dbReference type="RuleBase" id="RU362002"/>
    </source>
</evidence>
<dbReference type="GO" id="GO:0005886">
    <property type="term" value="C:plasma membrane"/>
    <property type="evidence" value="ECO:0007669"/>
    <property type="project" value="UniProtKB-SubCell"/>
</dbReference>
<keyword evidence="11" id="KW-1185">Reference proteome</keyword>
<sequence length="441" mass="47514">MEQKQLEGDRNVNRWLMLFSGGLIFFMQTGFAMLCAGCVRKKNVQNTMLKNLLDACGAALGFFLLGYAFAFGGQDDRDDVTFIGTSNFLNTGKVDMSFWFFQFAFSATAVTIVAGTLAERCQMVAYLCYSIFLTGFVYPVAAHTIWSRNGFLSSTAVDPFQGVGAIDFAGSGVVHVTGGTTALVATYILGARKGRFYDNRGRQLETPKSFPGHSVALQLLGTFVLWFGWYGFNPGSALLLAHTSDTGFVASRAAVNTSLSAASGAVSALMTNMFMEERSTGEYSFNIIMAMNGALAGLVSITAACGTVQNWAALCTGCIGGLIYLWGSKTLVRLKLDDAVDAIPVHMFAGGWGLLAVGLLSDPDLMHIAYGTGNHPGLLYSWGLGEFNAILLSNQVLELVFVAGWAFGTMTPFFLFINRMGWFRSDSLEELVGLDEAYHGG</sequence>
<dbReference type="eggNOG" id="KOG0682">
    <property type="taxonomic scope" value="Eukaryota"/>
</dbReference>
<dbReference type="PaxDb" id="2850-Phatr11128"/>
<dbReference type="Proteomes" id="UP000000759">
    <property type="component" value="Chromosome 5"/>
</dbReference>
<dbReference type="PROSITE" id="PS01219">
    <property type="entry name" value="AMMONIUM_TRANSP"/>
    <property type="match status" value="1"/>
</dbReference>
<evidence type="ECO:0000256" key="2">
    <source>
        <dbReference type="ARBA" id="ARBA00005887"/>
    </source>
</evidence>
<keyword evidence="7 8" id="KW-0924">Ammonia transport</keyword>
<feature type="transmembrane region" description="Helical" evidence="8">
    <location>
        <begin position="396"/>
        <end position="417"/>
    </location>
</feature>
<dbReference type="OrthoDB" id="39186at2759"/>
<evidence type="ECO:0000313" key="11">
    <source>
        <dbReference type="Proteomes" id="UP000000759"/>
    </source>
</evidence>
<protein>
    <recommendedName>
        <fullName evidence="8">Ammonium transporter</fullName>
    </recommendedName>
</protein>
<dbReference type="GeneID" id="7199619"/>
<evidence type="ECO:0000259" key="9">
    <source>
        <dbReference type="Pfam" id="PF00909"/>
    </source>
</evidence>
<feature type="domain" description="Ammonium transporter AmtB-like" evidence="9">
    <location>
        <begin position="17"/>
        <end position="440"/>
    </location>
</feature>
<keyword evidence="5 8" id="KW-1133">Transmembrane helix</keyword>
<feature type="transmembrane region" description="Helical" evidence="8">
    <location>
        <begin position="210"/>
        <end position="229"/>
    </location>
</feature>
<feature type="transmembrane region" description="Helical" evidence="8">
    <location>
        <begin position="249"/>
        <end position="271"/>
    </location>
</feature>
<gene>
    <name evidence="10" type="ORF">PHATRDRAFT_11128</name>
</gene>
<dbReference type="InterPro" id="IPR024041">
    <property type="entry name" value="NH4_transpt_AmtB-like_dom"/>
</dbReference>
<comment type="similarity">
    <text evidence="2 8">Belongs to the ammonia transporter channel (TC 1.A.11.2) family.</text>
</comment>
<keyword evidence="6 8" id="KW-0472">Membrane</keyword>
<dbReference type="GO" id="GO:0008519">
    <property type="term" value="F:ammonium channel activity"/>
    <property type="evidence" value="ECO:0007669"/>
    <property type="project" value="InterPro"/>
</dbReference>
<evidence type="ECO:0000313" key="10">
    <source>
        <dbReference type="EMBL" id="EEC49749.1"/>
    </source>
</evidence>
<feature type="non-terminal residue" evidence="10">
    <location>
        <position position="441"/>
    </location>
</feature>
<name>B7FW68_PHATC</name>
<evidence type="ECO:0000256" key="6">
    <source>
        <dbReference type="ARBA" id="ARBA00023136"/>
    </source>
</evidence>
<feature type="transmembrane region" description="Helical" evidence="8">
    <location>
        <begin position="51"/>
        <end position="70"/>
    </location>
</feature>
<evidence type="ECO:0000256" key="5">
    <source>
        <dbReference type="ARBA" id="ARBA00022989"/>
    </source>
</evidence>
<dbReference type="RefSeq" id="XP_002179051.1">
    <property type="nucleotide sequence ID" value="XM_002179015.1"/>
</dbReference>
<comment type="subcellular location">
    <subcellularLocation>
        <location evidence="8">Cell membrane</location>
        <topology evidence="8">Multi-pass membrane protein</topology>
    </subcellularLocation>
    <subcellularLocation>
        <location evidence="1">Membrane</location>
        <topology evidence="1">Multi-pass membrane protein</topology>
    </subcellularLocation>
</comment>
<dbReference type="InParanoid" id="B7FW68"/>
<dbReference type="GO" id="GO:0097272">
    <property type="term" value="P:ammonium homeostasis"/>
    <property type="evidence" value="ECO:0007669"/>
    <property type="project" value="TreeGrafter"/>
</dbReference>
<accession>B7FW68</accession>
<dbReference type="Pfam" id="PF00909">
    <property type="entry name" value="Ammonium_transp"/>
    <property type="match status" value="1"/>
</dbReference>
<dbReference type="KEGG" id="pti:PHATRDRAFT_11128"/>
<feature type="transmembrane region" description="Helical" evidence="8">
    <location>
        <begin position="166"/>
        <end position="189"/>
    </location>
</feature>
<dbReference type="STRING" id="556484.B7FW68"/>
<dbReference type="AlphaFoldDB" id="B7FW68"/>
<keyword evidence="3 8" id="KW-0813">Transport</keyword>
<dbReference type="PANTHER" id="PTHR11730">
    <property type="entry name" value="AMMONIUM TRANSPORTER"/>
    <property type="match status" value="1"/>
</dbReference>
<feature type="transmembrane region" description="Helical" evidence="8">
    <location>
        <begin position="283"/>
        <end position="304"/>
    </location>
</feature>
<dbReference type="PANTHER" id="PTHR11730:SF6">
    <property type="entry name" value="AMMONIUM TRANSPORTER"/>
    <property type="match status" value="1"/>
</dbReference>
<evidence type="ECO:0000256" key="7">
    <source>
        <dbReference type="ARBA" id="ARBA00023177"/>
    </source>
</evidence>
<dbReference type="FunFam" id="1.10.3430.10:FF:000016">
    <property type="entry name" value="Ammonium transporter"/>
    <property type="match status" value="1"/>
</dbReference>
<dbReference type="InterPro" id="IPR018047">
    <property type="entry name" value="Ammonium_transpt_CS"/>
</dbReference>
<feature type="transmembrane region" description="Helical" evidence="8">
    <location>
        <begin position="124"/>
        <end position="146"/>
    </location>
</feature>
<proteinExistence type="inferred from homology"/>
<reference evidence="11" key="2">
    <citation type="submission" date="2008-08" db="EMBL/GenBank/DDBJ databases">
        <authorList>
            <consortium name="Diatom Consortium"/>
            <person name="Grigoriev I."/>
            <person name="Grimwood J."/>
            <person name="Kuo A."/>
            <person name="Otillar R.P."/>
            <person name="Salamov A."/>
            <person name="Detter J.C."/>
            <person name="Lindquist E."/>
            <person name="Shapiro H."/>
            <person name="Lucas S."/>
            <person name="Glavina del Rio T."/>
            <person name="Pitluck S."/>
            <person name="Rokhsar D."/>
            <person name="Bowler C."/>
        </authorList>
    </citation>
    <scope>GENOME REANNOTATION</scope>
    <source>
        <strain evidence="11">CCAP 1055/1</strain>
    </source>
</reference>
<organism evidence="10 11">
    <name type="scientific">Phaeodactylum tricornutum (strain CCAP 1055/1)</name>
    <dbReference type="NCBI Taxonomy" id="556484"/>
    <lineage>
        <taxon>Eukaryota</taxon>
        <taxon>Sar</taxon>
        <taxon>Stramenopiles</taxon>
        <taxon>Ochrophyta</taxon>
        <taxon>Bacillariophyta</taxon>
        <taxon>Bacillariophyceae</taxon>
        <taxon>Bacillariophycidae</taxon>
        <taxon>Naviculales</taxon>
        <taxon>Phaeodactylaceae</taxon>
        <taxon>Phaeodactylum</taxon>
    </lineage>
</organism>
<evidence type="ECO:0000256" key="3">
    <source>
        <dbReference type="ARBA" id="ARBA00022448"/>
    </source>
</evidence>
<dbReference type="InterPro" id="IPR029020">
    <property type="entry name" value="Ammonium/urea_transptr"/>
</dbReference>
<reference evidence="10 11" key="1">
    <citation type="journal article" date="2008" name="Nature">
        <title>The Phaeodactylum genome reveals the evolutionary history of diatom genomes.</title>
        <authorList>
            <person name="Bowler C."/>
            <person name="Allen A.E."/>
            <person name="Badger J.H."/>
            <person name="Grimwood J."/>
            <person name="Jabbari K."/>
            <person name="Kuo A."/>
            <person name="Maheswari U."/>
            <person name="Martens C."/>
            <person name="Maumus F."/>
            <person name="Otillar R.P."/>
            <person name="Rayko E."/>
            <person name="Salamov A."/>
            <person name="Vandepoele K."/>
            <person name="Beszteri B."/>
            <person name="Gruber A."/>
            <person name="Heijde M."/>
            <person name="Katinka M."/>
            <person name="Mock T."/>
            <person name="Valentin K."/>
            <person name="Verret F."/>
            <person name="Berges J.A."/>
            <person name="Brownlee C."/>
            <person name="Cadoret J.P."/>
            <person name="Chiovitti A."/>
            <person name="Choi C.J."/>
            <person name="Coesel S."/>
            <person name="De Martino A."/>
            <person name="Detter J.C."/>
            <person name="Durkin C."/>
            <person name="Falciatore A."/>
            <person name="Fournet J."/>
            <person name="Haruta M."/>
            <person name="Huysman M.J."/>
            <person name="Jenkins B.D."/>
            <person name="Jiroutova K."/>
            <person name="Jorgensen R.E."/>
            <person name="Joubert Y."/>
            <person name="Kaplan A."/>
            <person name="Kroger N."/>
            <person name="Kroth P.G."/>
            <person name="La Roche J."/>
            <person name="Lindquist E."/>
            <person name="Lommer M."/>
            <person name="Martin-Jezequel V."/>
            <person name="Lopez P.J."/>
            <person name="Lucas S."/>
            <person name="Mangogna M."/>
            <person name="McGinnis K."/>
            <person name="Medlin L.K."/>
            <person name="Montsant A."/>
            <person name="Oudot-Le Secq M.P."/>
            <person name="Napoli C."/>
            <person name="Obornik M."/>
            <person name="Parker M.S."/>
            <person name="Petit J.L."/>
            <person name="Porcel B.M."/>
            <person name="Poulsen N."/>
            <person name="Robison M."/>
            <person name="Rychlewski L."/>
            <person name="Rynearson T.A."/>
            <person name="Schmutz J."/>
            <person name="Shapiro H."/>
            <person name="Siaut M."/>
            <person name="Stanley M."/>
            <person name="Sussman M.R."/>
            <person name="Taylor A.R."/>
            <person name="Vardi A."/>
            <person name="von Dassow P."/>
            <person name="Vyverman W."/>
            <person name="Willis A."/>
            <person name="Wyrwicz L.S."/>
            <person name="Rokhsar D.S."/>
            <person name="Weissenbach J."/>
            <person name="Armbrust E.V."/>
            <person name="Green B.R."/>
            <person name="Van de Peer Y."/>
            <person name="Grigoriev I.V."/>
        </authorList>
    </citation>
    <scope>NUCLEOTIDE SEQUENCE [LARGE SCALE GENOMIC DNA]</scope>
    <source>
        <strain evidence="10 11">CCAP 1055/1</strain>
    </source>
</reference>